<evidence type="ECO:0000313" key="2">
    <source>
        <dbReference type="EMBL" id="KIW65181.1"/>
    </source>
</evidence>
<protein>
    <submittedName>
        <fullName evidence="2">Uncharacterized protein</fullName>
    </submittedName>
</protein>
<accession>A0A0D2CIV0</accession>
<dbReference type="AlphaFoldDB" id="A0A0D2CIV0"/>
<gene>
    <name evidence="2" type="ORF">PV04_07462</name>
</gene>
<reference evidence="2 3" key="1">
    <citation type="submission" date="2015-01" db="EMBL/GenBank/DDBJ databases">
        <title>The Genome Sequence of Capronia semiimmersa CBS27337.</title>
        <authorList>
            <consortium name="The Broad Institute Genomics Platform"/>
            <person name="Cuomo C."/>
            <person name="de Hoog S."/>
            <person name="Gorbushina A."/>
            <person name="Stielow B."/>
            <person name="Teixiera M."/>
            <person name="Abouelleil A."/>
            <person name="Chapman S.B."/>
            <person name="Priest M."/>
            <person name="Young S.K."/>
            <person name="Wortman J."/>
            <person name="Nusbaum C."/>
            <person name="Birren B."/>
        </authorList>
    </citation>
    <scope>NUCLEOTIDE SEQUENCE [LARGE SCALE GENOMIC DNA]</scope>
    <source>
        <strain evidence="2 3">CBS 27337</strain>
    </source>
</reference>
<sequence length="254" mass="28151">MDSQISSTRRQRVRKPSSSPGSTASIPPFSTTIQSRFLAYELGSISRLKIEKEASKASPRLNKLVGHAAIFDSATRYIINYTDDADDVLDLPDSPDSLALEEIEDEEELGCGDIVYLEFHDNNEVGTSQSSFETANHAPFGHAHLEAKEECGIDVTGSLSDEDDNAFGDIEDESSSDSGDDYDCFDPEISGDSLFDGDWRRLHSDWDFWESSSKQIVSSAVVHDPQDDDLLLWSQQPRVLNEKQAESLFVEAFG</sequence>
<evidence type="ECO:0000256" key="1">
    <source>
        <dbReference type="SAM" id="MobiDB-lite"/>
    </source>
</evidence>
<evidence type="ECO:0000313" key="3">
    <source>
        <dbReference type="Proteomes" id="UP000054266"/>
    </source>
</evidence>
<dbReference type="Proteomes" id="UP000054266">
    <property type="component" value="Unassembled WGS sequence"/>
</dbReference>
<feature type="region of interest" description="Disordered" evidence="1">
    <location>
        <begin position="155"/>
        <end position="182"/>
    </location>
</feature>
<feature type="compositionally biased region" description="Acidic residues" evidence="1">
    <location>
        <begin position="160"/>
        <end position="182"/>
    </location>
</feature>
<organism evidence="2 3">
    <name type="scientific">Phialophora macrospora</name>
    <dbReference type="NCBI Taxonomy" id="1851006"/>
    <lineage>
        <taxon>Eukaryota</taxon>
        <taxon>Fungi</taxon>
        <taxon>Dikarya</taxon>
        <taxon>Ascomycota</taxon>
        <taxon>Pezizomycotina</taxon>
        <taxon>Eurotiomycetes</taxon>
        <taxon>Chaetothyriomycetidae</taxon>
        <taxon>Chaetothyriales</taxon>
        <taxon>Herpotrichiellaceae</taxon>
        <taxon>Phialophora</taxon>
    </lineage>
</organism>
<feature type="region of interest" description="Disordered" evidence="1">
    <location>
        <begin position="1"/>
        <end position="28"/>
    </location>
</feature>
<name>A0A0D2CIV0_9EURO</name>
<proteinExistence type="predicted"/>
<feature type="compositionally biased region" description="Polar residues" evidence="1">
    <location>
        <begin position="16"/>
        <end position="28"/>
    </location>
</feature>
<dbReference type="HOGENOM" id="CLU_1120059_0_0_1"/>
<dbReference type="EMBL" id="KN846960">
    <property type="protein sequence ID" value="KIW65181.1"/>
    <property type="molecule type" value="Genomic_DNA"/>
</dbReference>
<keyword evidence="3" id="KW-1185">Reference proteome</keyword>